<dbReference type="EMBL" id="MAAO01000011">
    <property type="protein sequence ID" value="OUR94128.1"/>
    <property type="molecule type" value="Genomic_DNA"/>
</dbReference>
<evidence type="ECO:0000313" key="1">
    <source>
        <dbReference type="EMBL" id="OUR94128.1"/>
    </source>
</evidence>
<organism evidence="1 2">
    <name type="scientific">Halobacteriovorax marinus</name>
    <dbReference type="NCBI Taxonomy" id="97084"/>
    <lineage>
        <taxon>Bacteria</taxon>
        <taxon>Pseudomonadati</taxon>
        <taxon>Bdellovibrionota</taxon>
        <taxon>Bacteriovoracia</taxon>
        <taxon>Bacteriovoracales</taxon>
        <taxon>Halobacteriovoraceae</taxon>
        <taxon>Halobacteriovorax</taxon>
    </lineage>
</organism>
<sequence length="205" mass="22779">MNINNADSFILKLLISVVLVSCATSVPNQSNRRSISGVSSLSDQSCFDLAKGFINSNHNILKFNELDAVAERGIALSRLALSGDINDHTRALLSIETTTFAKEYRNVPDNLGRLFAEVIETDDKEVVYFFNEVSKNLIKLHEIGSDLKTESIIHHAANTIKAMRNGKLKGGSVQADMMLEIFMSDTTLEKNLLHKLRPDIFPEVE</sequence>
<protein>
    <submittedName>
        <fullName evidence="1">Uncharacterized protein</fullName>
    </submittedName>
</protein>
<dbReference type="AlphaFoldDB" id="A0A1Y5F901"/>
<gene>
    <name evidence="1" type="ORF">A9Q84_17615</name>
</gene>
<dbReference type="Proteomes" id="UP000196531">
    <property type="component" value="Unassembled WGS sequence"/>
</dbReference>
<accession>A0A1Y5F901</accession>
<comment type="caution">
    <text evidence="1">The sequence shown here is derived from an EMBL/GenBank/DDBJ whole genome shotgun (WGS) entry which is preliminary data.</text>
</comment>
<reference evidence="2" key="1">
    <citation type="journal article" date="2017" name="Proc. Natl. Acad. Sci. U.S.A.">
        <title>Simulation of Deepwater Horizon oil plume reveals substrate specialization within a complex community of hydrocarbon-degraders.</title>
        <authorList>
            <person name="Hu P."/>
            <person name="Dubinsky E.A."/>
            <person name="Probst A.J."/>
            <person name="Wang J."/>
            <person name="Sieber C.M.K."/>
            <person name="Tom L.M."/>
            <person name="Gardinali P."/>
            <person name="Banfield J.F."/>
            <person name="Atlas R.M."/>
            <person name="Andersen G.L."/>
        </authorList>
    </citation>
    <scope>NUCLEOTIDE SEQUENCE [LARGE SCALE GENOMIC DNA]</scope>
</reference>
<name>A0A1Y5F901_9BACT</name>
<evidence type="ECO:0000313" key="2">
    <source>
        <dbReference type="Proteomes" id="UP000196531"/>
    </source>
</evidence>
<proteinExistence type="predicted"/>